<feature type="transmembrane region" description="Helical" evidence="1">
    <location>
        <begin position="101"/>
        <end position="122"/>
    </location>
</feature>
<dbReference type="EMBL" id="HBIA01015734">
    <property type="protein sequence ID" value="CAE0236057.1"/>
    <property type="molecule type" value="Transcribed_RNA"/>
</dbReference>
<evidence type="ECO:0000256" key="1">
    <source>
        <dbReference type="SAM" id="Phobius"/>
    </source>
</evidence>
<keyword evidence="1" id="KW-1133">Transmembrane helix</keyword>
<dbReference type="AlphaFoldDB" id="A0A7S3CSB8"/>
<name>A0A7S3CSB8_9SPIT</name>
<proteinExistence type="predicted"/>
<keyword evidence="1" id="KW-0812">Transmembrane</keyword>
<evidence type="ECO:0000313" key="2">
    <source>
        <dbReference type="EMBL" id="CAE0236057.1"/>
    </source>
</evidence>
<sequence>MNYARIPDKYTVLTEIFLLMGAFQSILYPILAFVAACLQVRYKNDYNKQCQELVVDEAQSESNQLLLFQLRLMQSLFYAYSVSYFLLLVRNPLNRVYKTFGAAFAILNVVIVLAGVFGFATMSSVKCNEDMIFGSFNMVLNGAGAVLSAGLLIVTLVLYTGFKSSGQIPFFEPDPSIPRTNENKSATVVPSEVDESKKILVPGLPQSEADNIE</sequence>
<gene>
    <name evidence="2" type="ORF">SRAS04492_LOCUS7864</name>
</gene>
<organism evidence="2">
    <name type="scientific">Strombidium rassoulzadegani</name>
    <dbReference type="NCBI Taxonomy" id="1082188"/>
    <lineage>
        <taxon>Eukaryota</taxon>
        <taxon>Sar</taxon>
        <taxon>Alveolata</taxon>
        <taxon>Ciliophora</taxon>
        <taxon>Intramacronucleata</taxon>
        <taxon>Spirotrichea</taxon>
        <taxon>Oligotrichia</taxon>
        <taxon>Strombidiidae</taxon>
        <taxon>Strombidium</taxon>
    </lineage>
</organism>
<protein>
    <submittedName>
        <fullName evidence="2">Uncharacterized protein</fullName>
    </submittedName>
</protein>
<reference evidence="2" key="1">
    <citation type="submission" date="2021-01" db="EMBL/GenBank/DDBJ databases">
        <authorList>
            <person name="Corre E."/>
            <person name="Pelletier E."/>
            <person name="Niang G."/>
            <person name="Scheremetjew M."/>
            <person name="Finn R."/>
            <person name="Kale V."/>
            <person name="Holt S."/>
            <person name="Cochrane G."/>
            <person name="Meng A."/>
            <person name="Brown T."/>
            <person name="Cohen L."/>
        </authorList>
    </citation>
    <scope>NUCLEOTIDE SEQUENCE</scope>
    <source>
        <strain evidence="2">Ras09</strain>
    </source>
</reference>
<keyword evidence="1" id="KW-0472">Membrane</keyword>
<accession>A0A7S3CSB8</accession>
<feature type="transmembrane region" description="Helical" evidence="1">
    <location>
        <begin position="12"/>
        <end position="36"/>
    </location>
</feature>
<feature type="transmembrane region" description="Helical" evidence="1">
    <location>
        <begin position="142"/>
        <end position="162"/>
    </location>
</feature>
<feature type="transmembrane region" description="Helical" evidence="1">
    <location>
        <begin position="72"/>
        <end position="89"/>
    </location>
</feature>